<evidence type="ECO:0000313" key="6">
    <source>
        <dbReference type="EMBL" id="MCA6068180.1"/>
    </source>
</evidence>
<evidence type="ECO:0000256" key="1">
    <source>
        <dbReference type="ARBA" id="ARBA00023002"/>
    </source>
</evidence>
<dbReference type="PANTHER" id="PTHR23150:SF36">
    <property type="entry name" value="HERCYNINE OXYGENASE"/>
    <property type="match status" value="1"/>
</dbReference>
<dbReference type="InterPro" id="IPR016187">
    <property type="entry name" value="CTDL_fold"/>
</dbReference>
<dbReference type="InterPro" id="IPR051043">
    <property type="entry name" value="Sulfatase_Mod_Factor_Kinase"/>
</dbReference>
<reference evidence="6 7" key="1">
    <citation type="submission" date="2021-09" db="EMBL/GenBank/DDBJ databases">
        <title>Genome sequencing and assembly of Chryseobacterium sp. RG1.</title>
        <authorList>
            <person name="Chhetri G."/>
        </authorList>
    </citation>
    <scope>NUCLEOTIDE SEQUENCE [LARGE SCALE GENOMIC DNA]</scope>
    <source>
        <strain evidence="6 7">RG1</strain>
    </source>
</reference>
<sequence length="396" mass="46658">MKTDSLLKNINPIKNWAEKYSEIRNHSVEICRPLEIEDYVVQPIVDVSPPKWHLGHTTWFFETFILQPHFPGYEVYDPEYNFVFNSYYETIGARVIRTDRGNLSRPSVSDVFKYREYVDEKMNRFLQSGYLTESLESLLELGLNHEQQHQELLLTDIKYILGHNPLFPPYKKESISKKESVGDSEMLRFSEGVYEIGFKGEGFCFDNELGRHKVYLNDFQISSQLVTNQEYLEFINAGGYQDFRHWHAEGWDWVKENEAKSPLYWHFIDDKWMHYTLHGLQEIDWEEAVCHINFFEASAFASWKGKRLPTEAEWEVASDCFDWGQRWEWTNSAYLPYPGFKKEVGAVGEYNGKFMVNQTVLRGGSVATPVGHSRNTYRNFFPTNMQWQFTGIRLGQ</sequence>
<evidence type="ECO:0000313" key="7">
    <source>
        <dbReference type="Proteomes" id="UP000618240"/>
    </source>
</evidence>
<comment type="pathway">
    <text evidence="3">Amino-acid biosynthesis; ergothioneine biosynthesis.</text>
</comment>
<dbReference type="PANTHER" id="PTHR23150">
    <property type="entry name" value="SULFATASE MODIFYING FACTOR 1, 2"/>
    <property type="match status" value="1"/>
</dbReference>
<name>A0ABS8A6D8_9FLAO</name>
<accession>A0ABS8A6D8</accession>
<evidence type="ECO:0000259" key="4">
    <source>
        <dbReference type="Pfam" id="PF03781"/>
    </source>
</evidence>
<dbReference type="NCBIfam" id="TIGR03440">
    <property type="entry name" value="egtB_TIGR03440"/>
    <property type="match status" value="1"/>
</dbReference>
<protein>
    <submittedName>
        <fullName evidence="6">Ergothioneine biosynthesis protein EgtB</fullName>
    </submittedName>
</protein>
<dbReference type="InterPro" id="IPR024775">
    <property type="entry name" value="DinB-like"/>
</dbReference>
<dbReference type="InterPro" id="IPR042095">
    <property type="entry name" value="SUMF_sf"/>
</dbReference>
<dbReference type="EMBL" id="JAERSE020000003">
    <property type="protein sequence ID" value="MCA6068180.1"/>
    <property type="molecule type" value="Genomic_DNA"/>
</dbReference>
<evidence type="ECO:0000256" key="2">
    <source>
        <dbReference type="ARBA" id="ARBA00023004"/>
    </source>
</evidence>
<dbReference type="Proteomes" id="UP000618240">
    <property type="component" value="Unassembled WGS sequence"/>
</dbReference>
<dbReference type="RefSeq" id="WP_225689397.1">
    <property type="nucleotide sequence ID" value="NZ_JAERSE020000003.1"/>
</dbReference>
<gene>
    <name evidence="6" type="primary">egtB</name>
    <name evidence="6" type="ORF">JI747_013380</name>
</gene>
<proteinExistence type="predicted"/>
<organism evidence="6 7">
    <name type="scientific">Chryseobacterium tagetis</name>
    <dbReference type="NCBI Taxonomy" id="2801334"/>
    <lineage>
        <taxon>Bacteria</taxon>
        <taxon>Pseudomonadati</taxon>
        <taxon>Bacteroidota</taxon>
        <taxon>Flavobacteriia</taxon>
        <taxon>Flavobacteriales</taxon>
        <taxon>Weeksellaceae</taxon>
        <taxon>Chryseobacterium group</taxon>
        <taxon>Chryseobacterium</taxon>
    </lineage>
</organism>
<comment type="caution">
    <text evidence="6">The sequence shown here is derived from an EMBL/GenBank/DDBJ whole genome shotgun (WGS) entry which is preliminary data.</text>
</comment>
<evidence type="ECO:0000259" key="5">
    <source>
        <dbReference type="Pfam" id="PF12867"/>
    </source>
</evidence>
<dbReference type="InterPro" id="IPR017806">
    <property type="entry name" value="EgtB"/>
</dbReference>
<dbReference type="Gene3D" id="3.90.1580.10">
    <property type="entry name" value="paralog of FGE (formylglycine-generating enzyme)"/>
    <property type="match status" value="2"/>
</dbReference>
<keyword evidence="1" id="KW-0560">Oxidoreductase</keyword>
<dbReference type="Pfam" id="PF03781">
    <property type="entry name" value="FGE-sulfatase"/>
    <property type="match status" value="1"/>
</dbReference>
<feature type="domain" description="DinB-like" evidence="5">
    <location>
        <begin position="23"/>
        <end position="152"/>
    </location>
</feature>
<dbReference type="Pfam" id="PF12867">
    <property type="entry name" value="DinB_2"/>
    <property type="match status" value="1"/>
</dbReference>
<keyword evidence="7" id="KW-1185">Reference proteome</keyword>
<dbReference type="InterPro" id="IPR005532">
    <property type="entry name" value="SUMF_dom"/>
</dbReference>
<feature type="domain" description="Sulfatase-modifying factor enzyme-like" evidence="4">
    <location>
        <begin position="185"/>
        <end position="318"/>
    </location>
</feature>
<evidence type="ECO:0000256" key="3">
    <source>
        <dbReference type="ARBA" id="ARBA00037882"/>
    </source>
</evidence>
<dbReference type="SUPFAM" id="SSF56436">
    <property type="entry name" value="C-type lectin-like"/>
    <property type="match status" value="1"/>
</dbReference>
<keyword evidence="2" id="KW-0408">Iron</keyword>